<dbReference type="EMBL" id="CP001281">
    <property type="protein sequence ID" value="ACR01423.1"/>
    <property type="molecule type" value="Genomic_DNA"/>
</dbReference>
<reference evidence="6" key="1">
    <citation type="submission" date="2009-05" db="EMBL/GenBank/DDBJ databases">
        <title>Complete sequence of chromosome of Thauera sp. MZ1T.</title>
        <authorList>
            <consortium name="US DOE Joint Genome Institute"/>
            <person name="Lucas S."/>
            <person name="Copeland A."/>
            <person name="Lapidus A."/>
            <person name="Glavina del Rio T."/>
            <person name="Dalin E."/>
            <person name="Tice H."/>
            <person name="Bruce D."/>
            <person name="Goodwin L."/>
            <person name="Pitluck S."/>
            <person name="Sims D."/>
            <person name="Brettin T."/>
            <person name="Detter J.C."/>
            <person name="Han C."/>
            <person name="Larimer F."/>
            <person name="Land M."/>
            <person name="Hauser L."/>
            <person name="Kyrpides N."/>
            <person name="Mikhailova N."/>
            <person name="Sayler G.S."/>
        </authorList>
    </citation>
    <scope>NUCLEOTIDE SEQUENCE [LARGE SCALE GENOMIC DNA]</scope>
    <source>
        <strain evidence="6">MZ1T</strain>
    </source>
</reference>
<evidence type="ECO:0000256" key="2">
    <source>
        <dbReference type="SAM" id="MobiDB-lite"/>
    </source>
</evidence>
<dbReference type="STRING" id="85643.Tmz1t_2824"/>
<feature type="transmembrane region" description="Helical" evidence="3">
    <location>
        <begin position="26"/>
        <end position="49"/>
    </location>
</feature>
<evidence type="ECO:0000259" key="4">
    <source>
        <dbReference type="Pfam" id="PF01734"/>
    </source>
</evidence>
<keyword evidence="6" id="KW-1185">Reference proteome</keyword>
<feature type="transmembrane region" description="Helical" evidence="3">
    <location>
        <begin position="341"/>
        <end position="361"/>
    </location>
</feature>
<feature type="domain" description="PNPLA" evidence="4">
    <location>
        <begin position="28"/>
        <end position="126"/>
    </location>
</feature>
<dbReference type="GO" id="GO:0004623">
    <property type="term" value="F:phospholipase A2 activity"/>
    <property type="evidence" value="ECO:0007669"/>
    <property type="project" value="TreeGrafter"/>
</dbReference>
<keyword evidence="3" id="KW-1133">Transmembrane helix</keyword>
<feature type="region of interest" description="Disordered" evidence="2">
    <location>
        <begin position="1071"/>
        <end position="1117"/>
    </location>
</feature>
<evidence type="ECO:0000313" key="5">
    <source>
        <dbReference type="EMBL" id="ACR01423.1"/>
    </source>
</evidence>
<keyword evidence="3" id="KW-0812">Transmembrane</keyword>
<gene>
    <name evidence="5" type="ordered locus">Tmz1t_2824</name>
</gene>
<dbReference type="InterPro" id="IPR002641">
    <property type="entry name" value="PNPLA_dom"/>
</dbReference>
<protein>
    <recommendedName>
        <fullName evidence="4">PNPLA domain-containing protein</fullName>
    </recommendedName>
</protein>
<feature type="compositionally biased region" description="Pro residues" evidence="2">
    <location>
        <begin position="1075"/>
        <end position="1116"/>
    </location>
</feature>
<dbReference type="GO" id="GO:0046475">
    <property type="term" value="P:glycerophospholipid catabolic process"/>
    <property type="evidence" value="ECO:0007669"/>
    <property type="project" value="TreeGrafter"/>
</dbReference>
<organism evidence="5 6">
    <name type="scientific">Thauera aminoaromatica</name>
    <dbReference type="NCBI Taxonomy" id="164330"/>
    <lineage>
        <taxon>Bacteria</taxon>
        <taxon>Pseudomonadati</taxon>
        <taxon>Pseudomonadota</taxon>
        <taxon>Betaproteobacteria</taxon>
        <taxon>Rhodocyclales</taxon>
        <taxon>Zoogloeaceae</taxon>
        <taxon>Thauera</taxon>
    </lineage>
</organism>
<feature type="transmembrane region" description="Helical" evidence="3">
    <location>
        <begin position="138"/>
        <end position="160"/>
    </location>
</feature>
<feature type="transmembrane region" description="Helical" evidence="3">
    <location>
        <begin position="187"/>
        <end position="212"/>
    </location>
</feature>
<feature type="transmembrane region" description="Helical" evidence="3">
    <location>
        <begin position="312"/>
        <end position="335"/>
    </location>
</feature>
<evidence type="ECO:0000256" key="1">
    <source>
        <dbReference type="ARBA" id="ARBA00023098"/>
    </source>
</evidence>
<evidence type="ECO:0000256" key="3">
    <source>
        <dbReference type="SAM" id="Phobius"/>
    </source>
</evidence>
<feature type="transmembrane region" description="Helical" evidence="3">
    <location>
        <begin position="373"/>
        <end position="394"/>
    </location>
</feature>
<dbReference type="KEGG" id="tmz:Tmz1t_2824"/>
<reference evidence="5 6" key="2">
    <citation type="journal article" date="2012" name="Stand. Genomic Sci.">
        <title>Complete genome sequence of Thauera aminoaromatica strain MZ1T.</title>
        <authorList>
            <person name="Jiang K."/>
            <person name="Sanseverino J."/>
            <person name="Chauhan A."/>
            <person name="Lucas S."/>
            <person name="Copeland A."/>
            <person name="Lapidus A."/>
            <person name="Del Rio T.G."/>
            <person name="Dalin E."/>
            <person name="Tice H."/>
            <person name="Bruce D."/>
            <person name="Goodwin L."/>
            <person name="Pitluck S."/>
            <person name="Sims D."/>
            <person name="Brettin T."/>
            <person name="Detter J.C."/>
            <person name="Han C."/>
            <person name="Chang Y.J."/>
            <person name="Larimer F."/>
            <person name="Land M."/>
            <person name="Hauser L."/>
            <person name="Kyrpides N.C."/>
            <person name="Mikhailova N."/>
            <person name="Moser S."/>
            <person name="Jegier P."/>
            <person name="Close D."/>
            <person name="Debruyn J.M."/>
            <person name="Wang Y."/>
            <person name="Layton A.C."/>
            <person name="Allen M.S."/>
            <person name="Sayler G.S."/>
        </authorList>
    </citation>
    <scope>NUCLEOTIDE SEQUENCE [LARGE SCALE GENOMIC DNA]</scope>
    <source>
        <strain evidence="5 6">MZ1T</strain>
    </source>
</reference>
<feature type="transmembrane region" description="Helical" evidence="3">
    <location>
        <begin position="224"/>
        <end position="243"/>
    </location>
</feature>
<dbReference type="SUPFAM" id="SSF52151">
    <property type="entry name" value="FabD/lysophospholipase-like"/>
    <property type="match status" value="2"/>
</dbReference>
<dbReference type="Proteomes" id="UP000002186">
    <property type="component" value="Chromosome"/>
</dbReference>
<accession>C4KAJ7</accession>
<dbReference type="Gene3D" id="3.40.1090.10">
    <property type="entry name" value="Cytosolic phospholipase A2 catalytic domain"/>
    <property type="match status" value="1"/>
</dbReference>
<keyword evidence="1" id="KW-0443">Lipid metabolism</keyword>
<dbReference type="PANTHER" id="PTHR10728">
    <property type="entry name" value="CYTOSOLIC PHOSPHOLIPASE A2"/>
    <property type="match status" value="1"/>
</dbReference>
<dbReference type="GO" id="GO:0005829">
    <property type="term" value="C:cytosol"/>
    <property type="evidence" value="ECO:0007669"/>
    <property type="project" value="TreeGrafter"/>
</dbReference>
<sequence>MSEKIDQLVAERRAALGRKDGVADKWGLALSGGGIRSATFCFGLLGVLARNRLLERFDLLSTVSGGGYIGGMLGRLLHGARSADDTRAIFAAFGSQEPRWFRWWLRANGRYLVPRGPADKTFALAVFLRNLLAIHLELGALALALGVVLAAVDVGVWAAIAHWVTDGWVTGERIEALRRLPPWLPTLWPVAIPVLAVLGGLATAAYWVVPWVASAGRPGWRPGFVAVQCVILTIVLGLLVHYGDAIIGPQWQPGHAIRMALAWGAIGLAVAWLIAIPWSRFLLRHLFDETERDALRLREEAVRRWLADWQSLCMKAIAVVLLLGLVDRVAWFLAFEFKAQANTALALAVAAAVLRAAMPALGGGPQGGISGKLLLSLGQLSGYVLSFLLCAWWVSLVHAAALGPMFATEGTVDFGAPWLRLLAIGTAAGGYVLATGRNFEFLNLSSLHTFYRARLVRSYLGAANPARFGQQDTLGPTAVVSERGAAHLAHKSVFDPDPDDDLALEAYAPHRQGGPVHLIGVCINQTHDPRGGLFNRDRRGLPLTVGPEGWVRVGQEPWFQVTGAGALGLGSWVAISGAAVSPGLGSQTRGGISALLAFAGIRLGYWWTRAARENLQRPKRRLAAKSRGLLSEVFCNFKGSSGPDWFLSDGGHFENTAAYALLAERCRMIVLADCGADPDYRFGDLENLVRKARIDLGAEIEFLRPRPRAAGENDRPPGVELFGSLNDLASRKSNACLALARVRYVGATEPGWLVLVKPNISAGLPVDLINFAASNPAFPQQTTADQFFDEAQWESYYQLGFNLGDVLDSDLLEALRSRHATLFESDTGALTAATPRASVTPATVPAGAGAAAAAAAEAAASRLPERIRNSAVSASIGIGAVATVLVSSWQAIDGAIGALAEERKTERAAILKITEDWAALPGRDRCSTTLMSEEHPKLTALAGSFLHHADALCARREADWLAESSLVQEIFDEVAERCGLVETRMRSRACAALLVANTRPDAGGAEWPQICFAGRPAAPAKTRLPTYWAYRYGFEAQRGKSAHPADSFAEAREFAREEHNAALACPTVALAGEQPTPPTAQSPTAKPPPPPTAPPPRPAPVPPVAPVAPAPAPAPTAPAAVEANSKICAGTTIYLQIFGPTQRDTVRDYRDAWRKLGASVPPIEDVEATARAAQRTPPRQVALTTVRHHDPASKRCAEELGKAVGFGNWKVEPLAASLKPTRGVIEVWIGREIPARQGEAK</sequence>
<dbReference type="eggNOG" id="COG1752">
    <property type="taxonomic scope" value="Bacteria"/>
</dbReference>
<dbReference type="RefSeq" id="WP_012585686.1">
    <property type="nucleotide sequence ID" value="NC_011662.2"/>
</dbReference>
<proteinExistence type="predicted"/>
<keyword evidence="3" id="KW-0472">Membrane</keyword>
<dbReference type="Pfam" id="PF01734">
    <property type="entry name" value="Patatin"/>
    <property type="match status" value="1"/>
</dbReference>
<name>C4KAJ7_THASP</name>
<dbReference type="InterPro" id="IPR016035">
    <property type="entry name" value="Acyl_Trfase/lysoPLipase"/>
</dbReference>
<dbReference type="AlphaFoldDB" id="C4KAJ7"/>
<feature type="transmembrane region" description="Helical" evidence="3">
    <location>
        <begin position="255"/>
        <end position="276"/>
    </location>
</feature>
<dbReference type="HOGENOM" id="CLU_280584_0_0_4"/>
<evidence type="ECO:0000313" key="6">
    <source>
        <dbReference type="Proteomes" id="UP000002186"/>
    </source>
</evidence>
<dbReference type="PANTHER" id="PTHR10728:SF40">
    <property type="entry name" value="PATATIN FAMILY PROTEIN"/>
    <property type="match status" value="1"/>
</dbReference>